<dbReference type="AlphaFoldDB" id="A0A5C5ZH79"/>
<comment type="caution">
    <text evidence="1">The sequence shown here is derived from an EMBL/GenBank/DDBJ whole genome shotgun (WGS) entry which is preliminary data.</text>
</comment>
<protein>
    <submittedName>
        <fullName evidence="1">Uncharacterized protein</fullName>
    </submittedName>
</protein>
<proteinExistence type="predicted"/>
<gene>
    <name evidence="1" type="ORF">Mal64_35130</name>
</gene>
<sequence>MRERLTSRLERLQQQLDRERGQTEGGALVCVYTASEGLEKAQERMPGAIYFLPDNGRDDNPSAEVSC</sequence>
<accession>A0A5C5ZH79</accession>
<dbReference type="EMBL" id="SJPQ01000004">
    <property type="protein sequence ID" value="TWT86684.1"/>
    <property type="molecule type" value="Genomic_DNA"/>
</dbReference>
<organism evidence="1 2">
    <name type="scientific">Pseudobythopirellula maris</name>
    <dbReference type="NCBI Taxonomy" id="2527991"/>
    <lineage>
        <taxon>Bacteria</taxon>
        <taxon>Pseudomonadati</taxon>
        <taxon>Planctomycetota</taxon>
        <taxon>Planctomycetia</taxon>
        <taxon>Pirellulales</taxon>
        <taxon>Lacipirellulaceae</taxon>
        <taxon>Pseudobythopirellula</taxon>
    </lineage>
</organism>
<reference evidence="1 2" key="1">
    <citation type="submission" date="2019-02" db="EMBL/GenBank/DDBJ databases">
        <title>Deep-cultivation of Planctomycetes and their phenomic and genomic characterization uncovers novel biology.</title>
        <authorList>
            <person name="Wiegand S."/>
            <person name="Jogler M."/>
            <person name="Boedeker C."/>
            <person name="Pinto D."/>
            <person name="Vollmers J."/>
            <person name="Rivas-Marin E."/>
            <person name="Kohn T."/>
            <person name="Peeters S.H."/>
            <person name="Heuer A."/>
            <person name="Rast P."/>
            <person name="Oberbeckmann S."/>
            <person name="Bunk B."/>
            <person name="Jeske O."/>
            <person name="Meyerdierks A."/>
            <person name="Storesund J.E."/>
            <person name="Kallscheuer N."/>
            <person name="Luecker S."/>
            <person name="Lage O.M."/>
            <person name="Pohl T."/>
            <person name="Merkel B.J."/>
            <person name="Hornburger P."/>
            <person name="Mueller R.-W."/>
            <person name="Bruemmer F."/>
            <person name="Labrenz M."/>
            <person name="Spormann A.M."/>
            <person name="Op Den Camp H."/>
            <person name="Overmann J."/>
            <person name="Amann R."/>
            <person name="Jetten M.S.M."/>
            <person name="Mascher T."/>
            <person name="Medema M.H."/>
            <person name="Devos D.P."/>
            <person name="Kaster A.-K."/>
            <person name="Ovreas L."/>
            <person name="Rohde M."/>
            <person name="Galperin M.Y."/>
            <person name="Jogler C."/>
        </authorList>
    </citation>
    <scope>NUCLEOTIDE SEQUENCE [LARGE SCALE GENOMIC DNA]</scope>
    <source>
        <strain evidence="1 2">Mal64</strain>
    </source>
</reference>
<name>A0A5C5ZH79_9BACT</name>
<keyword evidence="2" id="KW-1185">Reference proteome</keyword>
<evidence type="ECO:0000313" key="2">
    <source>
        <dbReference type="Proteomes" id="UP000315440"/>
    </source>
</evidence>
<evidence type="ECO:0000313" key="1">
    <source>
        <dbReference type="EMBL" id="TWT86684.1"/>
    </source>
</evidence>
<dbReference type="Proteomes" id="UP000315440">
    <property type="component" value="Unassembled WGS sequence"/>
</dbReference>